<dbReference type="RefSeq" id="WP_380201760.1">
    <property type="nucleotide sequence ID" value="NZ_JBHTEK010000001.1"/>
</dbReference>
<dbReference type="Gene3D" id="3.90.226.10">
    <property type="entry name" value="2-enoyl-CoA Hydratase, Chain A, domain 1"/>
    <property type="match status" value="1"/>
</dbReference>
<evidence type="ECO:0000256" key="4">
    <source>
        <dbReference type="ARBA" id="ARBA00022825"/>
    </source>
</evidence>
<keyword evidence="9" id="KW-1185">Reference proteome</keyword>
<organism evidence="8 9">
    <name type="scientific">Hymenobacter humi</name>
    <dbReference type="NCBI Taxonomy" id="1411620"/>
    <lineage>
        <taxon>Bacteria</taxon>
        <taxon>Pseudomonadati</taxon>
        <taxon>Bacteroidota</taxon>
        <taxon>Cytophagia</taxon>
        <taxon>Cytophagales</taxon>
        <taxon>Hymenobacteraceae</taxon>
        <taxon>Hymenobacter</taxon>
    </lineage>
</organism>
<evidence type="ECO:0000313" key="8">
    <source>
        <dbReference type="EMBL" id="MFC7667320.1"/>
    </source>
</evidence>
<dbReference type="InterPro" id="IPR001478">
    <property type="entry name" value="PDZ"/>
</dbReference>
<proteinExistence type="inferred from homology"/>
<dbReference type="CDD" id="cd07560">
    <property type="entry name" value="Peptidase_S41_CPP"/>
    <property type="match status" value="1"/>
</dbReference>
<evidence type="ECO:0000313" key="9">
    <source>
        <dbReference type="Proteomes" id="UP001596513"/>
    </source>
</evidence>
<dbReference type="SUPFAM" id="SSF50156">
    <property type="entry name" value="PDZ domain-like"/>
    <property type="match status" value="1"/>
</dbReference>
<name>A0ABW2U1W0_9BACT</name>
<dbReference type="PANTHER" id="PTHR32060">
    <property type="entry name" value="TAIL-SPECIFIC PROTEASE"/>
    <property type="match status" value="1"/>
</dbReference>
<feature type="domain" description="PDZ" evidence="7">
    <location>
        <begin position="98"/>
        <end position="163"/>
    </location>
</feature>
<dbReference type="Proteomes" id="UP001596513">
    <property type="component" value="Unassembled WGS sequence"/>
</dbReference>
<accession>A0ABW2U1W0</accession>
<dbReference type="CDD" id="cd06782">
    <property type="entry name" value="cpPDZ_CPP-like"/>
    <property type="match status" value="1"/>
</dbReference>
<reference evidence="9" key="1">
    <citation type="journal article" date="2019" name="Int. J. Syst. Evol. Microbiol.">
        <title>The Global Catalogue of Microorganisms (GCM) 10K type strain sequencing project: providing services to taxonomists for standard genome sequencing and annotation.</title>
        <authorList>
            <consortium name="The Broad Institute Genomics Platform"/>
            <consortium name="The Broad Institute Genome Sequencing Center for Infectious Disease"/>
            <person name="Wu L."/>
            <person name="Ma J."/>
        </authorList>
    </citation>
    <scope>NUCLEOTIDE SEQUENCE [LARGE SCALE GENOMIC DNA]</scope>
    <source>
        <strain evidence="9">JCM 19635</strain>
    </source>
</reference>
<dbReference type="Pfam" id="PF03572">
    <property type="entry name" value="Peptidase_S41"/>
    <property type="match status" value="1"/>
</dbReference>
<keyword evidence="3 5" id="KW-0378">Hydrolase</keyword>
<sequence length="579" mass="62939">MFSAPPAAPETGRPAPSRSRRRWLRQGVLLLLAMGSGVLVANNPFRPSSENPDATARGYLRFKEILSYVDRDYADSVDTEGLADYAVVQMLEKLDPHSVYIPARERDKADSFLQSDFDGIGLEFNLFRDTMTVVAPLSGGPAEQAGVQPGDQILSIANRRVSGSHLTTGRLSELLRGPRGSSVTLELRRRGLGRTLNVPIARSRISNSSVDAAYLIDGQTGYIKVSRFASNTYDEFKAALGDLRRQGLTRLVLDLRGNPGGYLDRATRLADEFIGGSRKIVYTDGKGEQYDSQTYARVAGEFEDGALVVLVDEGSASAAEVVAGALQDHDRAILVGRRTFGKGLVQQPISLSDGGELRLTIARYYTPAGRSIQKPYGANYAEYSRELSGRSARGELTSADSIHFAKELRFRTDHGRAVYGGGGIMPDVFVPRDTLAHSAYYTKLMSHGVARAFALSFYQAHKEELAGLRFEQFNATFRISDAQLVSLAAQAAQAGVSTDVAAVRRCAPLLRNQAQGFHCPQRLRAGGLLHGAARAGPRAAARPARRERQHSSIGLVGQVTQRQPGPEQNRRECKDGPST</sequence>
<dbReference type="Pfam" id="PF17820">
    <property type="entry name" value="PDZ_6"/>
    <property type="match status" value="1"/>
</dbReference>
<comment type="caution">
    <text evidence="8">The sequence shown here is derived from an EMBL/GenBank/DDBJ whole genome shotgun (WGS) entry which is preliminary data.</text>
</comment>
<evidence type="ECO:0000256" key="5">
    <source>
        <dbReference type="RuleBase" id="RU004404"/>
    </source>
</evidence>
<dbReference type="InterPro" id="IPR041489">
    <property type="entry name" value="PDZ_6"/>
</dbReference>
<dbReference type="InterPro" id="IPR036034">
    <property type="entry name" value="PDZ_sf"/>
</dbReference>
<evidence type="ECO:0000259" key="7">
    <source>
        <dbReference type="PROSITE" id="PS50106"/>
    </source>
</evidence>
<keyword evidence="4 5" id="KW-0720">Serine protease</keyword>
<comment type="similarity">
    <text evidence="1 5">Belongs to the peptidase S41A family.</text>
</comment>
<dbReference type="EMBL" id="JBHTEK010000001">
    <property type="protein sequence ID" value="MFC7667320.1"/>
    <property type="molecule type" value="Genomic_DNA"/>
</dbReference>
<evidence type="ECO:0000256" key="3">
    <source>
        <dbReference type="ARBA" id="ARBA00022801"/>
    </source>
</evidence>
<dbReference type="InterPro" id="IPR005151">
    <property type="entry name" value="Tail-specific_protease"/>
</dbReference>
<feature type="compositionally biased region" description="Basic and acidic residues" evidence="6">
    <location>
        <begin position="568"/>
        <end position="579"/>
    </location>
</feature>
<protein>
    <submittedName>
        <fullName evidence="8">S41 family peptidase</fullName>
    </submittedName>
</protein>
<feature type="region of interest" description="Disordered" evidence="6">
    <location>
        <begin position="1"/>
        <end position="20"/>
    </location>
</feature>
<evidence type="ECO:0000256" key="1">
    <source>
        <dbReference type="ARBA" id="ARBA00009179"/>
    </source>
</evidence>
<dbReference type="InterPro" id="IPR029045">
    <property type="entry name" value="ClpP/crotonase-like_dom_sf"/>
</dbReference>
<dbReference type="Gene3D" id="3.30.750.44">
    <property type="match status" value="1"/>
</dbReference>
<dbReference type="Gene3D" id="2.30.42.10">
    <property type="match status" value="1"/>
</dbReference>
<feature type="region of interest" description="Disordered" evidence="6">
    <location>
        <begin position="534"/>
        <end position="579"/>
    </location>
</feature>
<dbReference type="PANTHER" id="PTHR32060:SF30">
    <property type="entry name" value="CARBOXY-TERMINAL PROCESSING PROTEASE CTPA"/>
    <property type="match status" value="1"/>
</dbReference>
<dbReference type="SMART" id="SM00245">
    <property type="entry name" value="TSPc"/>
    <property type="match status" value="1"/>
</dbReference>
<dbReference type="NCBIfam" id="TIGR00225">
    <property type="entry name" value="prc"/>
    <property type="match status" value="1"/>
</dbReference>
<evidence type="ECO:0000256" key="2">
    <source>
        <dbReference type="ARBA" id="ARBA00022670"/>
    </source>
</evidence>
<dbReference type="InterPro" id="IPR004447">
    <property type="entry name" value="Peptidase_S41A"/>
</dbReference>
<evidence type="ECO:0000256" key="6">
    <source>
        <dbReference type="SAM" id="MobiDB-lite"/>
    </source>
</evidence>
<keyword evidence="2 5" id="KW-0645">Protease</keyword>
<dbReference type="SUPFAM" id="SSF52096">
    <property type="entry name" value="ClpP/crotonase"/>
    <property type="match status" value="1"/>
</dbReference>
<gene>
    <name evidence="8" type="ORF">ACFQT0_07775</name>
</gene>
<dbReference type="PROSITE" id="PS50106">
    <property type="entry name" value="PDZ"/>
    <property type="match status" value="1"/>
</dbReference>
<dbReference type="SMART" id="SM00228">
    <property type="entry name" value="PDZ"/>
    <property type="match status" value="1"/>
</dbReference>